<keyword evidence="5" id="KW-0808">Transferase</keyword>
<feature type="transmembrane region" description="Helical" evidence="10">
    <location>
        <begin position="344"/>
        <end position="369"/>
    </location>
</feature>
<feature type="transmembrane region" description="Helical" evidence="10">
    <location>
        <begin position="210"/>
        <end position="229"/>
    </location>
</feature>
<evidence type="ECO:0000256" key="6">
    <source>
        <dbReference type="ARBA" id="ARBA00022692"/>
    </source>
</evidence>
<keyword evidence="12" id="KW-1185">Reference proteome</keyword>
<keyword evidence="9 10" id="KW-0472">Membrane</keyword>
<evidence type="ECO:0000256" key="9">
    <source>
        <dbReference type="ARBA" id="ARBA00023136"/>
    </source>
</evidence>
<feature type="transmembrane region" description="Helical" evidence="10">
    <location>
        <begin position="268"/>
        <end position="287"/>
    </location>
</feature>
<evidence type="ECO:0000256" key="3">
    <source>
        <dbReference type="ARBA" id="ARBA00022502"/>
    </source>
</evidence>
<comment type="pathway">
    <text evidence="2">Glycolipid biosynthesis; glycosylphosphatidylinositol-anchor biosynthesis.</text>
</comment>
<protein>
    <recommendedName>
        <fullName evidence="13">Glycosyltransferase RgtA/B/C/D-like domain-containing protein</fullName>
    </recommendedName>
</protein>
<keyword evidence="3" id="KW-0337">GPI-anchor biosynthesis</keyword>
<feature type="transmembrane region" description="Helical" evidence="10">
    <location>
        <begin position="294"/>
        <end position="313"/>
    </location>
</feature>
<feature type="transmembrane region" description="Helical" evidence="10">
    <location>
        <begin position="319"/>
        <end position="337"/>
    </location>
</feature>
<dbReference type="EMBL" id="MKQR01000028">
    <property type="protein sequence ID" value="OLR90249.1"/>
    <property type="molecule type" value="Genomic_DNA"/>
</dbReference>
<dbReference type="InterPro" id="IPR007315">
    <property type="entry name" value="PIG-V/Gpi18"/>
</dbReference>
<dbReference type="PANTHER" id="PTHR12468">
    <property type="entry name" value="GPI MANNOSYLTRANSFERASE 2"/>
    <property type="match status" value="1"/>
</dbReference>
<keyword evidence="7" id="KW-0256">Endoplasmic reticulum</keyword>
<evidence type="ECO:0000313" key="11">
    <source>
        <dbReference type="EMBL" id="OLR90249.1"/>
    </source>
</evidence>
<organism evidence="11 12">
    <name type="scientific">Actinokineospora bangkokensis</name>
    <dbReference type="NCBI Taxonomy" id="1193682"/>
    <lineage>
        <taxon>Bacteria</taxon>
        <taxon>Bacillati</taxon>
        <taxon>Actinomycetota</taxon>
        <taxon>Actinomycetes</taxon>
        <taxon>Pseudonocardiales</taxon>
        <taxon>Pseudonocardiaceae</taxon>
        <taxon>Actinokineospora</taxon>
    </lineage>
</organism>
<evidence type="ECO:0000256" key="7">
    <source>
        <dbReference type="ARBA" id="ARBA00022824"/>
    </source>
</evidence>
<name>A0A1Q9LE29_9PSEU</name>
<dbReference type="AlphaFoldDB" id="A0A1Q9LE29"/>
<accession>A0A1Q9LE29</accession>
<evidence type="ECO:0000256" key="10">
    <source>
        <dbReference type="SAM" id="Phobius"/>
    </source>
</evidence>
<keyword evidence="8 10" id="KW-1133">Transmembrane helix</keyword>
<feature type="transmembrane region" description="Helical" evidence="10">
    <location>
        <begin position="168"/>
        <end position="201"/>
    </location>
</feature>
<evidence type="ECO:0000256" key="1">
    <source>
        <dbReference type="ARBA" id="ARBA00004477"/>
    </source>
</evidence>
<evidence type="ECO:0008006" key="13">
    <source>
        <dbReference type="Google" id="ProtNLM"/>
    </source>
</evidence>
<comment type="subcellular location">
    <subcellularLocation>
        <location evidence="1">Endoplasmic reticulum membrane</location>
        <topology evidence="1">Multi-pass membrane protein</topology>
    </subcellularLocation>
</comment>
<dbReference type="UniPathway" id="UPA00196"/>
<evidence type="ECO:0000256" key="2">
    <source>
        <dbReference type="ARBA" id="ARBA00004687"/>
    </source>
</evidence>
<reference evidence="11 12" key="1">
    <citation type="submission" date="2016-10" db="EMBL/GenBank/DDBJ databases">
        <title>The Draft Genome Sequence of Actinokineospora bangkokensis 44EHWT reveals the biosynthetic pathway of antifungal compounds Thailandins with unusual extender unit butylmalonyl-CoA.</title>
        <authorList>
            <person name="Greule A."/>
            <person name="Intra B."/>
            <person name="Flemming S."/>
            <person name="Rommel M.G."/>
            <person name="Panbangred W."/>
            <person name="Bechthold A."/>
        </authorList>
    </citation>
    <scope>NUCLEOTIDE SEQUENCE [LARGE SCALE GENOMIC DNA]</scope>
    <source>
        <strain evidence="11 12">44EHW</strain>
    </source>
</reference>
<keyword evidence="6 10" id="KW-0812">Transmembrane</keyword>
<comment type="caution">
    <text evidence="11">The sequence shown here is derived from an EMBL/GenBank/DDBJ whole genome shotgun (WGS) entry which is preliminary data.</text>
</comment>
<gene>
    <name evidence="11" type="ORF">BJP25_01175</name>
</gene>
<evidence type="ECO:0000256" key="5">
    <source>
        <dbReference type="ARBA" id="ARBA00022679"/>
    </source>
</evidence>
<dbReference type="GO" id="GO:0004376">
    <property type="term" value="F:GPI mannosyltransferase activity"/>
    <property type="evidence" value="ECO:0007669"/>
    <property type="project" value="InterPro"/>
</dbReference>
<dbReference type="GO" id="GO:0016020">
    <property type="term" value="C:membrane"/>
    <property type="evidence" value="ECO:0007669"/>
    <property type="project" value="GOC"/>
</dbReference>
<proteinExistence type="predicted"/>
<dbReference type="STRING" id="1193682.BJP25_01175"/>
<dbReference type="OrthoDB" id="151635at2"/>
<dbReference type="PANTHER" id="PTHR12468:SF2">
    <property type="entry name" value="GPI MANNOSYLTRANSFERASE 2"/>
    <property type="match status" value="1"/>
</dbReference>
<keyword evidence="4" id="KW-0328">Glycosyltransferase</keyword>
<evidence type="ECO:0000256" key="4">
    <source>
        <dbReference type="ARBA" id="ARBA00022676"/>
    </source>
</evidence>
<evidence type="ECO:0000256" key="8">
    <source>
        <dbReference type="ARBA" id="ARBA00022989"/>
    </source>
</evidence>
<dbReference type="GO" id="GO:0006506">
    <property type="term" value="P:GPI anchor biosynthetic process"/>
    <property type="evidence" value="ECO:0007669"/>
    <property type="project" value="UniProtKB-UniPathway"/>
</dbReference>
<sequence length="370" mass="39038">MGALAPAVIYSSIQGLAVLALSWLTSVRGTSLVDALRSWDGWWFRAIAEGGYSGVPTYLVDSFGHRDATTPLAFFPGYPKLVGLLSTTTGMSSTTAGITVSVLSGVACAYALAAMGELVRGGSRRVGLVLVALFAASPMGIALTMVYSEALFCAFAAWALVFLLRRQWVYAGLLCACAGLVRTTGAALVAAIGLAAVVAVVSRKDSWRPWVGGLLAPLGLLGYLGFVAYRTGELNGWFALQERGWDSRFDWGVATAGWVVDRLSDGRSILDFVELLVLLGSLVLVVVAARARVAWPLVVHGAVVLVMTFASNGTMASKIRLMIPAFTLLVPVAIGLAKRRTSTVLVTCACVAVVSSWFGAYSLVLWGYAI</sequence>
<dbReference type="GO" id="GO:0000009">
    <property type="term" value="F:alpha-1,6-mannosyltransferase activity"/>
    <property type="evidence" value="ECO:0007669"/>
    <property type="project" value="InterPro"/>
</dbReference>
<feature type="transmembrane region" description="Helical" evidence="10">
    <location>
        <begin position="126"/>
        <end position="148"/>
    </location>
</feature>
<dbReference type="Proteomes" id="UP000186040">
    <property type="component" value="Unassembled WGS sequence"/>
</dbReference>
<evidence type="ECO:0000313" key="12">
    <source>
        <dbReference type="Proteomes" id="UP000186040"/>
    </source>
</evidence>
<feature type="transmembrane region" description="Helical" evidence="10">
    <location>
        <begin position="94"/>
        <end position="114"/>
    </location>
</feature>